<protein>
    <submittedName>
        <fullName evidence="2">Putative EG45-like domain containing protein 1</fullName>
    </submittedName>
</protein>
<keyword evidence="1" id="KW-1133">Transmembrane helix</keyword>
<sequence>MENYILIFVGMVACLVCFASAKLVIATFYTKHISSSCFKNQHHGKMIATASDALWKS</sequence>
<dbReference type="EMBL" id="KN393185">
    <property type="protein sequence ID" value="KHG10131.1"/>
    <property type="molecule type" value="Genomic_DNA"/>
</dbReference>
<gene>
    <name evidence="2" type="ORF">F383_10937</name>
</gene>
<accession>A0A0B0NGG1</accession>
<dbReference type="AlphaFoldDB" id="A0A0B0NGG1"/>
<evidence type="ECO:0000256" key="1">
    <source>
        <dbReference type="SAM" id="Phobius"/>
    </source>
</evidence>
<evidence type="ECO:0000313" key="3">
    <source>
        <dbReference type="Proteomes" id="UP000032142"/>
    </source>
</evidence>
<organism evidence="2 3">
    <name type="scientific">Gossypium arboreum</name>
    <name type="common">Tree cotton</name>
    <name type="synonym">Gossypium nanking</name>
    <dbReference type="NCBI Taxonomy" id="29729"/>
    <lineage>
        <taxon>Eukaryota</taxon>
        <taxon>Viridiplantae</taxon>
        <taxon>Streptophyta</taxon>
        <taxon>Embryophyta</taxon>
        <taxon>Tracheophyta</taxon>
        <taxon>Spermatophyta</taxon>
        <taxon>Magnoliopsida</taxon>
        <taxon>eudicotyledons</taxon>
        <taxon>Gunneridae</taxon>
        <taxon>Pentapetalae</taxon>
        <taxon>rosids</taxon>
        <taxon>malvids</taxon>
        <taxon>Malvales</taxon>
        <taxon>Malvaceae</taxon>
        <taxon>Malvoideae</taxon>
        <taxon>Gossypium</taxon>
    </lineage>
</organism>
<evidence type="ECO:0000313" key="2">
    <source>
        <dbReference type="EMBL" id="KHG10131.1"/>
    </source>
</evidence>
<dbReference type="Proteomes" id="UP000032142">
    <property type="component" value="Unassembled WGS sequence"/>
</dbReference>
<proteinExistence type="predicted"/>
<keyword evidence="1" id="KW-0812">Transmembrane</keyword>
<keyword evidence="1" id="KW-0472">Membrane</keyword>
<reference evidence="3" key="1">
    <citation type="submission" date="2014-09" db="EMBL/GenBank/DDBJ databases">
        <authorList>
            <person name="Mudge J."/>
            <person name="Ramaraj T."/>
            <person name="Lindquist I.E."/>
            <person name="Bharti A.K."/>
            <person name="Sundararajan A."/>
            <person name="Cameron C.T."/>
            <person name="Woodward J.E."/>
            <person name="May G.D."/>
            <person name="Brubaker C."/>
            <person name="Broadhvest J."/>
            <person name="Wilkins T.A."/>
        </authorList>
    </citation>
    <scope>NUCLEOTIDE SEQUENCE</scope>
    <source>
        <strain evidence="3">cv. AKA8401</strain>
    </source>
</reference>
<feature type="transmembrane region" description="Helical" evidence="1">
    <location>
        <begin position="6"/>
        <end position="29"/>
    </location>
</feature>
<keyword evidence="3" id="KW-1185">Reference proteome</keyword>
<name>A0A0B0NGG1_GOSAR</name>